<reference evidence="4" key="1">
    <citation type="submission" date="2016-05" db="EMBL/GenBank/DDBJ databases">
        <authorList>
            <person name="Naeem Raeece"/>
        </authorList>
    </citation>
    <scope>NUCLEOTIDE SEQUENCE [LARGE SCALE GENOMIC DNA]</scope>
</reference>
<dbReference type="Pfam" id="PF05795">
    <property type="entry name" value="Plasmodium_Vir"/>
    <property type="match status" value="1"/>
</dbReference>
<accession>A0A1A8WQJ1</accession>
<name>A0A1A8WQJ1_PLAOA</name>
<keyword evidence="2" id="KW-1133">Transmembrane helix</keyword>
<feature type="region of interest" description="Disordered" evidence="1">
    <location>
        <begin position="340"/>
        <end position="362"/>
    </location>
</feature>
<evidence type="ECO:0000256" key="1">
    <source>
        <dbReference type="SAM" id="MobiDB-lite"/>
    </source>
</evidence>
<evidence type="ECO:0000313" key="3">
    <source>
        <dbReference type="EMBL" id="SBS94121.1"/>
    </source>
</evidence>
<evidence type="ECO:0000313" key="4">
    <source>
        <dbReference type="Proteomes" id="UP000078560"/>
    </source>
</evidence>
<gene>
    <name evidence="3" type="ORF">POVCU2_0086050</name>
</gene>
<keyword evidence="2" id="KW-0472">Membrane</keyword>
<dbReference type="EMBL" id="FLQU01001708">
    <property type="protein sequence ID" value="SBS94121.1"/>
    <property type="molecule type" value="Genomic_DNA"/>
</dbReference>
<sequence length="380" mass="44927">MDENFSHEKLGRAYPFLHSLPLYKFYNKLNSNSELNDDDFCTNLGKNWENGKNSLDIVTVCKKLKRNVEKLTEYPITKSEYVGSKLVSKDVTDSSVNNQRCQYLNYWLKEQIFKYGFSYDILIPLYNKWVTTLDENKFGGVVCEPDTKIDHLSYEDQMMETIYDMYEDYDNIIVQTNSKPIGNDYCMYVNKCIDIYTKWKCECSKKNATEYCDRLNKHNKRDIEKILYDLSCNGEKQSFECTSTDSEYEMTEHDSLEYSPLRVNPMTTVEMFENSPFFSKIIEKAKELELPNDKIINGGTLSVLGVLLLSFVLYKFTPFATWISPQRKREAKRVWRKIEQYGEQQSQTDTESEDDEEDEHIPYNIRYFSPKHNYVRQYEG</sequence>
<protein>
    <submittedName>
        <fullName evidence="3">PIR Superfamily Protein</fullName>
    </submittedName>
</protein>
<keyword evidence="2" id="KW-0812">Transmembrane</keyword>
<organism evidence="3 4">
    <name type="scientific">Plasmodium ovale curtisi</name>
    <dbReference type="NCBI Taxonomy" id="864141"/>
    <lineage>
        <taxon>Eukaryota</taxon>
        <taxon>Sar</taxon>
        <taxon>Alveolata</taxon>
        <taxon>Apicomplexa</taxon>
        <taxon>Aconoidasida</taxon>
        <taxon>Haemosporida</taxon>
        <taxon>Plasmodiidae</taxon>
        <taxon>Plasmodium</taxon>
        <taxon>Plasmodium (Plasmodium)</taxon>
    </lineage>
</organism>
<dbReference type="AlphaFoldDB" id="A0A1A8WQJ1"/>
<evidence type="ECO:0000256" key="2">
    <source>
        <dbReference type="SAM" id="Phobius"/>
    </source>
</evidence>
<feature type="compositionally biased region" description="Acidic residues" evidence="1">
    <location>
        <begin position="350"/>
        <end position="359"/>
    </location>
</feature>
<dbReference type="InterPro" id="IPR008780">
    <property type="entry name" value="Plasmodium_Vir"/>
</dbReference>
<dbReference type="Proteomes" id="UP000078560">
    <property type="component" value="Unassembled WGS sequence"/>
</dbReference>
<proteinExistence type="predicted"/>
<feature type="transmembrane region" description="Helical" evidence="2">
    <location>
        <begin position="301"/>
        <end position="323"/>
    </location>
</feature>